<dbReference type="Gene3D" id="3.40.50.720">
    <property type="entry name" value="NAD(P)-binding Rossmann-like Domain"/>
    <property type="match status" value="1"/>
</dbReference>
<keyword evidence="3" id="KW-1185">Reference proteome</keyword>
<dbReference type="AlphaFoldDB" id="A0A9J6PKT8"/>
<dbReference type="GO" id="GO:0044877">
    <property type="term" value="F:protein-containing complex binding"/>
    <property type="evidence" value="ECO:0007669"/>
    <property type="project" value="TreeGrafter"/>
</dbReference>
<proteinExistence type="predicted"/>
<name>A0A9J6PKT8_9PROT</name>
<dbReference type="EMBL" id="JAMZFT010000002">
    <property type="protein sequence ID" value="MCP1337199.1"/>
    <property type="molecule type" value="Genomic_DNA"/>
</dbReference>
<comment type="caution">
    <text evidence="2">The sequence shown here is derived from an EMBL/GenBank/DDBJ whole genome shotgun (WGS) entry which is preliminary data.</text>
</comment>
<dbReference type="CDD" id="cd05271">
    <property type="entry name" value="NDUFA9_like_SDR_a"/>
    <property type="match status" value="1"/>
</dbReference>
<reference evidence="2" key="1">
    <citation type="submission" date="2022-06" db="EMBL/GenBank/DDBJ databases">
        <title>Isolation and Genomics of Futiania mangrovii gen. nov., sp. nov., a Rare and Metabolically-versatile member in the Class Alphaproteobacteria.</title>
        <authorList>
            <person name="Liu L."/>
            <person name="Huang W.-C."/>
            <person name="Pan J."/>
            <person name="Li J."/>
            <person name="Huang Y."/>
            <person name="Du H."/>
            <person name="Liu Y."/>
            <person name="Li M."/>
        </authorList>
    </citation>
    <scope>NUCLEOTIDE SEQUENCE</scope>
    <source>
        <strain evidence="2">FT118</strain>
    </source>
</reference>
<accession>A0A9J6PKT8</accession>
<dbReference type="Proteomes" id="UP001055804">
    <property type="component" value="Unassembled WGS sequence"/>
</dbReference>
<dbReference type="InterPro" id="IPR001509">
    <property type="entry name" value="Epimerase_deHydtase"/>
</dbReference>
<dbReference type="FunFam" id="3.40.50.720:FF:000702">
    <property type="entry name" value="NADH dehydrogenase (Ubiquinone)"/>
    <property type="match status" value="1"/>
</dbReference>
<evidence type="ECO:0000313" key="2">
    <source>
        <dbReference type="EMBL" id="MCP1337199.1"/>
    </source>
</evidence>
<dbReference type="PANTHER" id="PTHR12126:SF11">
    <property type="entry name" value="NADH DEHYDROGENASE [UBIQUINONE] 1 ALPHA SUBCOMPLEX SUBUNIT 9, MITOCHONDRIAL"/>
    <property type="match status" value="1"/>
</dbReference>
<dbReference type="Pfam" id="PF01370">
    <property type="entry name" value="Epimerase"/>
    <property type="match status" value="1"/>
</dbReference>
<dbReference type="RefSeq" id="WP_269333128.1">
    <property type="nucleotide sequence ID" value="NZ_JAMZFT010000002.1"/>
</dbReference>
<dbReference type="InterPro" id="IPR051207">
    <property type="entry name" value="ComplexI_NDUFA9_subunit"/>
</dbReference>
<feature type="domain" description="NAD-dependent epimerase/dehydratase" evidence="1">
    <location>
        <begin position="19"/>
        <end position="228"/>
    </location>
</feature>
<protein>
    <submittedName>
        <fullName evidence="2">Complex I NDUFA9 subunit family protein</fullName>
    </submittedName>
</protein>
<organism evidence="2 3">
    <name type="scientific">Futiania mangrovi</name>
    <dbReference type="NCBI Taxonomy" id="2959716"/>
    <lineage>
        <taxon>Bacteria</taxon>
        <taxon>Pseudomonadati</taxon>
        <taxon>Pseudomonadota</taxon>
        <taxon>Alphaproteobacteria</taxon>
        <taxon>Futianiales</taxon>
        <taxon>Futianiaceae</taxon>
        <taxon>Futiania</taxon>
    </lineage>
</organism>
<sequence>MADNLRDARGQLPLQGKLVTIFGGSGFVGRHLVRRLAKSGARIRVAVRRPNEAHFLKPLGTVGQIMPIQANVRNAASVARAVEGADIVINLVGILVESGRQTFRALQADGADRVAAAAAAAGVTQFVQMSAIGADPESPSAYARTKAAGEVAAREHMPGATVIRPSIVFGPEDEFFNRFAAMARISPFLPLIGDGSTRFQPVYVADVAEAIARTLENPALGGEIYELGGPNVYTFRELMELTLRIIGRKRFLLPLPVPVARAQAAVFEMLPLITPPITRDQIAQLTRDNVAAEGARTLETLGIEAATAEAVVPTYLYRFRKHGQFTDVGYDPTGTPTEA</sequence>
<dbReference type="PANTHER" id="PTHR12126">
    <property type="entry name" value="NADH-UBIQUINONE OXIDOREDUCTASE 39 KDA SUBUNIT-RELATED"/>
    <property type="match status" value="1"/>
</dbReference>
<gene>
    <name evidence="2" type="ORF">NJQ99_12315</name>
</gene>
<dbReference type="InterPro" id="IPR036291">
    <property type="entry name" value="NAD(P)-bd_dom_sf"/>
</dbReference>
<evidence type="ECO:0000259" key="1">
    <source>
        <dbReference type="Pfam" id="PF01370"/>
    </source>
</evidence>
<evidence type="ECO:0000313" key="3">
    <source>
        <dbReference type="Proteomes" id="UP001055804"/>
    </source>
</evidence>
<dbReference type="SUPFAM" id="SSF51735">
    <property type="entry name" value="NAD(P)-binding Rossmann-fold domains"/>
    <property type="match status" value="1"/>
</dbReference>